<name>A0A212K404_9FIRM</name>
<evidence type="ECO:0000259" key="4">
    <source>
        <dbReference type="PROSITE" id="PS50932"/>
    </source>
</evidence>
<evidence type="ECO:0000256" key="1">
    <source>
        <dbReference type="ARBA" id="ARBA00023015"/>
    </source>
</evidence>
<dbReference type="InterPro" id="IPR000843">
    <property type="entry name" value="HTH_LacI"/>
</dbReference>
<dbReference type="Gene3D" id="1.10.260.40">
    <property type="entry name" value="lambda repressor-like DNA-binding domains"/>
    <property type="match status" value="1"/>
</dbReference>
<dbReference type="SUPFAM" id="SSF47413">
    <property type="entry name" value="lambda repressor-like DNA-binding domains"/>
    <property type="match status" value="1"/>
</dbReference>
<dbReference type="InterPro" id="IPR046335">
    <property type="entry name" value="LacI/GalR-like_sensor"/>
</dbReference>
<dbReference type="AlphaFoldDB" id="A0A212K404"/>
<dbReference type="SMART" id="SM00354">
    <property type="entry name" value="HTH_LACI"/>
    <property type="match status" value="1"/>
</dbReference>
<accession>A0A212K404</accession>
<proteinExistence type="predicted"/>
<evidence type="ECO:0000256" key="3">
    <source>
        <dbReference type="ARBA" id="ARBA00023163"/>
    </source>
</evidence>
<dbReference type="GO" id="GO:0000976">
    <property type="term" value="F:transcription cis-regulatory region binding"/>
    <property type="evidence" value="ECO:0007669"/>
    <property type="project" value="TreeGrafter"/>
</dbReference>
<keyword evidence="2" id="KW-0238">DNA-binding</keyword>
<reference evidence="5" key="1">
    <citation type="submission" date="2016-04" db="EMBL/GenBank/DDBJ databases">
        <authorList>
            <person name="Evans L.H."/>
            <person name="Alamgir A."/>
            <person name="Owens N."/>
            <person name="Weber N.D."/>
            <person name="Virtaneva K."/>
            <person name="Barbian K."/>
            <person name="Babar A."/>
            <person name="Rosenke K."/>
        </authorList>
    </citation>
    <scope>NUCLEOTIDE SEQUENCE</scope>
    <source>
        <strain evidence="5">86</strain>
    </source>
</reference>
<dbReference type="InterPro" id="IPR010982">
    <property type="entry name" value="Lambda_DNA-bd_dom_sf"/>
</dbReference>
<organism evidence="5">
    <name type="scientific">uncultured Eubacteriales bacterium</name>
    <dbReference type="NCBI Taxonomy" id="172733"/>
    <lineage>
        <taxon>Bacteria</taxon>
        <taxon>Bacillati</taxon>
        <taxon>Bacillota</taxon>
        <taxon>Clostridia</taxon>
        <taxon>Eubacteriales</taxon>
        <taxon>environmental samples</taxon>
    </lineage>
</organism>
<dbReference type="PROSITE" id="PS00356">
    <property type="entry name" value="HTH_LACI_1"/>
    <property type="match status" value="1"/>
</dbReference>
<dbReference type="CDD" id="cd01392">
    <property type="entry name" value="HTH_LacI"/>
    <property type="match status" value="1"/>
</dbReference>
<dbReference type="SUPFAM" id="SSF53822">
    <property type="entry name" value="Periplasmic binding protein-like I"/>
    <property type="match status" value="1"/>
</dbReference>
<keyword evidence="3" id="KW-0804">Transcription</keyword>
<evidence type="ECO:0000313" key="5">
    <source>
        <dbReference type="EMBL" id="SBW06367.1"/>
    </source>
</evidence>
<dbReference type="PROSITE" id="PS50932">
    <property type="entry name" value="HTH_LACI_2"/>
    <property type="match status" value="1"/>
</dbReference>
<dbReference type="PRINTS" id="PR00036">
    <property type="entry name" value="HTHLACI"/>
</dbReference>
<evidence type="ECO:0000256" key="2">
    <source>
        <dbReference type="ARBA" id="ARBA00023125"/>
    </source>
</evidence>
<dbReference type="GO" id="GO:0003700">
    <property type="term" value="F:DNA-binding transcription factor activity"/>
    <property type="evidence" value="ECO:0007669"/>
    <property type="project" value="TreeGrafter"/>
</dbReference>
<dbReference type="InterPro" id="IPR028082">
    <property type="entry name" value="Peripla_BP_I"/>
</dbReference>
<dbReference type="Pfam" id="PF00356">
    <property type="entry name" value="LacI"/>
    <property type="match status" value="1"/>
</dbReference>
<dbReference type="PANTHER" id="PTHR30146:SF154">
    <property type="entry name" value="TRANSCRIPTION REGULATOR, MEMBER OF GALR FAMILY"/>
    <property type="match status" value="1"/>
</dbReference>
<gene>
    <name evidence="5" type="ORF">KL86CLO1_12153</name>
</gene>
<dbReference type="EMBL" id="FLUN01000001">
    <property type="protein sequence ID" value="SBW06367.1"/>
    <property type="molecule type" value="Genomic_DNA"/>
</dbReference>
<keyword evidence="1" id="KW-0805">Transcription regulation</keyword>
<dbReference type="Gene3D" id="3.40.50.2300">
    <property type="match status" value="2"/>
</dbReference>
<dbReference type="PANTHER" id="PTHR30146">
    <property type="entry name" value="LACI-RELATED TRANSCRIPTIONAL REPRESSOR"/>
    <property type="match status" value="1"/>
</dbReference>
<feature type="domain" description="HTH lacI-type" evidence="4">
    <location>
        <begin position="2"/>
        <end position="56"/>
    </location>
</feature>
<protein>
    <recommendedName>
        <fullName evidence="4">HTH lacI-type domain-containing protein</fullName>
    </recommendedName>
</protein>
<dbReference type="CDD" id="cd06267">
    <property type="entry name" value="PBP1_LacI_sugar_binding-like"/>
    <property type="match status" value="1"/>
</dbReference>
<sequence length="324" mass="35681">MTTVKDVAKAAGVSPITVSRVVNAPDSVRPQTRARVEQAMAELQYAPNAAAKNLVTNRSGVVDVYVPENIDLSNPFVMHLIAGISKVLSDHMYSFLILRSRRREHRCDGYIVTGLLKDEIREFERYATERERPLVLFGHTELPNVDCIDVDNVAGARLGAEHLIALGHKDIAMINVDEDKDYTVDRLVGYRQALQEHGLPCGEERVVYVPNSVDGGIQAIRLLLERGAFTAAFCATDTIAIGVASELARMGHRVPEDFSLVGFDGLGHQLLAMPPITSVKQPIYEMGKMLAQVLLERLDGHPDRIKRLVEPALLEGRSTAPSRA</sequence>
<dbReference type="Pfam" id="PF13377">
    <property type="entry name" value="Peripla_BP_3"/>
    <property type="match status" value="1"/>
</dbReference>